<keyword evidence="2" id="KW-1185">Reference proteome</keyword>
<dbReference type="AlphaFoldDB" id="A0ABD5R165"/>
<reference evidence="1 2" key="1">
    <citation type="journal article" date="2019" name="Int. J. Syst. Evol. Microbiol.">
        <title>The Global Catalogue of Microorganisms (GCM) 10K type strain sequencing project: providing services to taxonomists for standard genome sequencing and annotation.</title>
        <authorList>
            <consortium name="The Broad Institute Genomics Platform"/>
            <consortium name="The Broad Institute Genome Sequencing Center for Infectious Disease"/>
            <person name="Wu L."/>
            <person name="Ma J."/>
        </authorList>
    </citation>
    <scope>NUCLEOTIDE SEQUENCE [LARGE SCALE GENOMIC DNA]</scope>
    <source>
        <strain evidence="1 2">CGMCC 1.12124</strain>
    </source>
</reference>
<accession>A0ABD5R165</accession>
<protein>
    <recommendedName>
        <fullName evidence="3">Histidine kinase</fullName>
    </recommendedName>
</protein>
<dbReference type="EMBL" id="JBHSKY010000007">
    <property type="protein sequence ID" value="MFC5278647.1"/>
    <property type="molecule type" value="Genomic_DNA"/>
</dbReference>
<dbReference type="Proteomes" id="UP001596118">
    <property type="component" value="Unassembled WGS sequence"/>
</dbReference>
<sequence>MTLENSWDDKASEAILDDAAAKLLANDGPVMDAIEAAHERLREYGREFDYHVEPIIDSLQGPAIIEQSDRHFTIRWGWDHEAAPYLEWGTPEHTIEGDPVLSFIWEDRHNPPDWVAEEYEREGGGYRVFLPEVEVAGIRETRFARHAFDWLRREVAS</sequence>
<organism evidence="1 2">
    <name type="scientific">Halorubrum rubrum</name>
    <dbReference type="NCBI Taxonomy" id="1126240"/>
    <lineage>
        <taxon>Archaea</taxon>
        <taxon>Methanobacteriati</taxon>
        <taxon>Methanobacteriota</taxon>
        <taxon>Stenosarchaea group</taxon>
        <taxon>Halobacteria</taxon>
        <taxon>Halobacteriales</taxon>
        <taxon>Haloferacaceae</taxon>
        <taxon>Halorubrum</taxon>
    </lineage>
</organism>
<name>A0ABD5R165_9EURY</name>
<evidence type="ECO:0000313" key="1">
    <source>
        <dbReference type="EMBL" id="MFC5278647.1"/>
    </source>
</evidence>
<comment type="caution">
    <text evidence="1">The sequence shown here is derived from an EMBL/GenBank/DDBJ whole genome shotgun (WGS) entry which is preliminary data.</text>
</comment>
<dbReference type="RefSeq" id="WP_256411054.1">
    <property type="nucleotide sequence ID" value="NZ_JANHDM010000003.1"/>
</dbReference>
<evidence type="ECO:0000313" key="2">
    <source>
        <dbReference type="Proteomes" id="UP001596118"/>
    </source>
</evidence>
<proteinExistence type="predicted"/>
<evidence type="ECO:0008006" key="3">
    <source>
        <dbReference type="Google" id="ProtNLM"/>
    </source>
</evidence>
<gene>
    <name evidence="1" type="ORF">ACFPM1_07750</name>
</gene>